<keyword evidence="3 6" id="KW-0812">Transmembrane</keyword>
<keyword evidence="9" id="KW-1185">Reference proteome</keyword>
<evidence type="ECO:0000259" key="7">
    <source>
        <dbReference type="PROSITE" id="PS50850"/>
    </source>
</evidence>
<organism evidence="8 9">
    <name type="scientific">Marasmius crinis-equi</name>
    <dbReference type="NCBI Taxonomy" id="585013"/>
    <lineage>
        <taxon>Eukaryota</taxon>
        <taxon>Fungi</taxon>
        <taxon>Dikarya</taxon>
        <taxon>Basidiomycota</taxon>
        <taxon>Agaricomycotina</taxon>
        <taxon>Agaricomycetes</taxon>
        <taxon>Agaricomycetidae</taxon>
        <taxon>Agaricales</taxon>
        <taxon>Marasmiineae</taxon>
        <taxon>Marasmiaceae</taxon>
        <taxon>Marasmius</taxon>
    </lineage>
</organism>
<evidence type="ECO:0000256" key="5">
    <source>
        <dbReference type="ARBA" id="ARBA00023136"/>
    </source>
</evidence>
<dbReference type="InterPro" id="IPR020846">
    <property type="entry name" value="MFS_dom"/>
</dbReference>
<comment type="caution">
    <text evidence="8">The sequence shown here is derived from an EMBL/GenBank/DDBJ whole genome shotgun (WGS) entry which is preliminary data.</text>
</comment>
<evidence type="ECO:0000256" key="6">
    <source>
        <dbReference type="SAM" id="Phobius"/>
    </source>
</evidence>
<gene>
    <name evidence="8" type="ORF">V5O48_011477</name>
</gene>
<dbReference type="PROSITE" id="PS50850">
    <property type="entry name" value="MFS"/>
    <property type="match status" value="1"/>
</dbReference>
<feature type="transmembrane region" description="Helical" evidence="6">
    <location>
        <begin position="171"/>
        <end position="194"/>
    </location>
</feature>
<evidence type="ECO:0000256" key="2">
    <source>
        <dbReference type="ARBA" id="ARBA00022448"/>
    </source>
</evidence>
<accession>A0ABR3F5G9</accession>
<feature type="transmembrane region" description="Helical" evidence="6">
    <location>
        <begin position="433"/>
        <end position="455"/>
    </location>
</feature>
<evidence type="ECO:0000313" key="9">
    <source>
        <dbReference type="Proteomes" id="UP001465976"/>
    </source>
</evidence>
<comment type="subcellular location">
    <subcellularLocation>
        <location evidence="1">Membrane</location>
        <topology evidence="1">Multi-pass membrane protein</topology>
    </subcellularLocation>
</comment>
<feature type="transmembrane region" description="Helical" evidence="6">
    <location>
        <begin position="117"/>
        <end position="139"/>
    </location>
</feature>
<proteinExistence type="predicted"/>
<feature type="transmembrane region" description="Helical" evidence="6">
    <location>
        <begin position="374"/>
        <end position="397"/>
    </location>
</feature>
<dbReference type="Gene3D" id="1.20.1250.20">
    <property type="entry name" value="MFS general substrate transporter like domains"/>
    <property type="match status" value="2"/>
</dbReference>
<evidence type="ECO:0000256" key="3">
    <source>
        <dbReference type="ARBA" id="ARBA00022692"/>
    </source>
</evidence>
<feature type="transmembrane region" description="Helical" evidence="6">
    <location>
        <begin position="403"/>
        <end position="421"/>
    </location>
</feature>
<feature type="domain" description="Major facilitator superfamily (MFS) profile" evidence="7">
    <location>
        <begin position="80"/>
        <end position="495"/>
    </location>
</feature>
<dbReference type="InterPro" id="IPR036259">
    <property type="entry name" value="MFS_trans_sf"/>
</dbReference>
<feature type="transmembrane region" description="Helical" evidence="6">
    <location>
        <begin position="467"/>
        <end position="488"/>
    </location>
</feature>
<keyword evidence="5 6" id="KW-0472">Membrane</keyword>
<feature type="transmembrane region" description="Helical" evidence="6">
    <location>
        <begin position="206"/>
        <end position="228"/>
    </location>
</feature>
<feature type="transmembrane region" description="Helical" evidence="6">
    <location>
        <begin position="347"/>
        <end position="367"/>
    </location>
</feature>
<reference evidence="8 9" key="1">
    <citation type="submission" date="2024-02" db="EMBL/GenBank/DDBJ databases">
        <title>A draft genome for the cacao thread blight pathogen Marasmius crinis-equi.</title>
        <authorList>
            <person name="Cohen S.P."/>
            <person name="Baruah I.K."/>
            <person name="Amoako-Attah I."/>
            <person name="Bukari Y."/>
            <person name="Meinhardt L.W."/>
            <person name="Bailey B.A."/>
        </authorList>
    </citation>
    <scope>NUCLEOTIDE SEQUENCE [LARGE SCALE GENOMIC DNA]</scope>
    <source>
        <strain evidence="8 9">GH-76</strain>
    </source>
</reference>
<dbReference type="Pfam" id="PF07690">
    <property type="entry name" value="MFS_1"/>
    <property type="match status" value="1"/>
</dbReference>
<keyword evidence="2" id="KW-0813">Transport</keyword>
<sequence length="537" mass="60221">MTRHFHKTRFTVINWPFIVIVPHAIDDLAFALISLLLYPAGFAMAGQKPRKSFRSFIWDTDTHLKSHEERVLLRKLDFSILIIGCLGFFLKYLDQGNLANAYVSGMQEDLKMFGNEFTYAGTAYTCAYAVMQIPSTLIIQKIRPSYWLAFMEVAWGAFTFAQAGLRNVTQLYVFRFFVGFFESSFFPCLLYVLGSWYTKTELAKRIALFHMTAPLGSAFGGYLQAAVYKGLNGHSGLAGWRWLYIVCGCMTVPVGLATVLFLPDTPYTTRAWFLTKLECELAVERVQKAGKAPPVKITLKTFVRILSRWRWYAFVLGYVLYGTSCAASGYFGIWLKSENFSVVDRNLIPTGTNLISAASVVLWGFLSDFTGSRFAFVVGPLTYGLIPNGILAFWPSSVPLKEFAFLTVGVQLMTAVFYTWANEICSGDNEERALVISSMNGMQYAVAAWLPIVIFPQTMAPDFRYGFPATFAFVIAGIIVIVGIQLLATREQRRKRVQSPHDLEVDDGLSDSVVEGSLKEKDLDQEERIAKAGSLRS</sequence>
<keyword evidence="4 6" id="KW-1133">Transmembrane helix</keyword>
<dbReference type="PANTHER" id="PTHR43791:SF43">
    <property type="entry name" value="MAJOR FACILITATOR SUPERFAMILY (MFS) PROFILE DOMAIN-CONTAINING PROTEIN"/>
    <property type="match status" value="1"/>
</dbReference>
<evidence type="ECO:0000313" key="8">
    <source>
        <dbReference type="EMBL" id="KAL0570483.1"/>
    </source>
</evidence>
<dbReference type="Proteomes" id="UP001465976">
    <property type="component" value="Unassembled WGS sequence"/>
</dbReference>
<evidence type="ECO:0000256" key="1">
    <source>
        <dbReference type="ARBA" id="ARBA00004141"/>
    </source>
</evidence>
<feature type="transmembrane region" description="Helical" evidence="6">
    <location>
        <begin position="311"/>
        <end position="335"/>
    </location>
</feature>
<dbReference type="InterPro" id="IPR011701">
    <property type="entry name" value="MFS"/>
</dbReference>
<name>A0ABR3F5G9_9AGAR</name>
<feature type="transmembrane region" description="Helical" evidence="6">
    <location>
        <begin position="240"/>
        <end position="262"/>
    </location>
</feature>
<protein>
    <recommendedName>
        <fullName evidence="7">Major facilitator superfamily (MFS) profile domain-containing protein</fullName>
    </recommendedName>
</protein>
<dbReference type="PANTHER" id="PTHR43791">
    <property type="entry name" value="PERMEASE-RELATED"/>
    <property type="match status" value="1"/>
</dbReference>
<feature type="transmembrane region" description="Helical" evidence="6">
    <location>
        <begin position="146"/>
        <end position="165"/>
    </location>
</feature>
<dbReference type="SUPFAM" id="SSF103473">
    <property type="entry name" value="MFS general substrate transporter"/>
    <property type="match status" value="1"/>
</dbReference>
<evidence type="ECO:0000256" key="4">
    <source>
        <dbReference type="ARBA" id="ARBA00022989"/>
    </source>
</evidence>
<dbReference type="EMBL" id="JBAHYK010000926">
    <property type="protein sequence ID" value="KAL0570483.1"/>
    <property type="molecule type" value="Genomic_DNA"/>
</dbReference>